<dbReference type="Gene3D" id="1.10.260.40">
    <property type="entry name" value="lambda repressor-like DNA-binding domains"/>
    <property type="match status" value="1"/>
</dbReference>
<dbReference type="PANTHER" id="PTHR46797:SF1">
    <property type="entry name" value="METHYLPHOSPHONATE SYNTHASE"/>
    <property type="match status" value="1"/>
</dbReference>
<reference evidence="3" key="1">
    <citation type="submission" date="2017-10" db="EMBL/GenBank/DDBJ databases">
        <title>Sequence, genome organization and annotation of the thermophilic 47,7-kb bacterophage TO-84 that infects Geobacillus stearothermophilus.</title>
        <authorList>
            <person name="Skowron P.M."/>
            <person name="Kropinski A."/>
            <person name="Los M."/>
        </authorList>
    </citation>
    <scope>NUCLEOTIDE SEQUENCE [LARGE SCALE GENOMIC DNA]</scope>
</reference>
<proteinExistence type="predicted"/>
<evidence type="ECO:0000313" key="3">
    <source>
        <dbReference type="EMBL" id="AQY55070.1"/>
    </source>
</evidence>
<protein>
    <submittedName>
        <fullName evidence="3">HTH_XRE family transcriptional regulator</fullName>
    </submittedName>
</protein>
<dbReference type="InterPro" id="IPR010982">
    <property type="entry name" value="Lambda_DNA-bd_dom_sf"/>
</dbReference>
<dbReference type="PROSITE" id="PS50943">
    <property type="entry name" value="HTH_CROC1"/>
    <property type="match status" value="1"/>
</dbReference>
<dbReference type="EMBL" id="KY565347">
    <property type="protein sequence ID" value="AQY55070.1"/>
    <property type="molecule type" value="Genomic_DNA"/>
</dbReference>
<dbReference type="CDD" id="cd00093">
    <property type="entry name" value="HTH_XRE"/>
    <property type="match status" value="1"/>
</dbReference>
<dbReference type="KEGG" id="vg:40075858"/>
<dbReference type="RefSeq" id="YP_009600096.1">
    <property type="nucleotide sequence ID" value="NC_041918.2"/>
</dbReference>
<dbReference type="SUPFAM" id="SSF47413">
    <property type="entry name" value="lambda repressor-like DNA-binding domains"/>
    <property type="match status" value="1"/>
</dbReference>
<dbReference type="SMART" id="SM00530">
    <property type="entry name" value="HTH_XRE"/>
    <property type="match status" value="1"/>
</dbReference>
<dbReference type="PANTHER" id="PTHR46797">
    <property type="entry name" value="HTH-TYPE TRANSCRIPTIONAL REGULATOR"/>
    <property type="match status" value="1"/>
</dbReference>
<dbReference type="InterPro" id="IPR001387">
    <property type="entry name" value="Cro/C1-type_HTH"/>
</dbReference>
<organism evidence="3 4">
    <name type="scientific">Geobacillus phage TP-84</name>
    <dbReference type="NCBI Taxonomy" id="1965361"/>
    <lineage>
        <taxon>Viruses</taxon>
        <taxon>Duplodnaviria</taxon>
        <taxon>Heunggongvirae</taxon>
        <taxon>Uroviricota</taxon>
        <taxon>Caudoviricetes</taxon>
        <taxon>Saundersvirus</taxon>
        <taxon>Saundersvirus Tp84</taxon>
    </lineage>
</organism>
<keyword evidence="4" id="KW-1185">Reference proteome</keyword>
<dbReference type="GeneID" id="40075858"/>
<evidence type="ECO:0000256" key="1">
    <source>
        <dbReference type="ARBA" id="ARBA00023125"/>
    </source>
</evidence>
<dbReference type="GO" id="GO:0003700">
    <property type="term" value="F:DNA-binding transcription factor activity"/>
    <property type="evidence" value="ECO:0007669"/>
    <property type="project" value="TreeGrafter"/>
</dbReference>
<accession>A0A1U9WQN6</accession>
<dbReference type="Proteomes" id="UP000225660">
    <property type="component" value="Segment"/>
</dbReference>
<dbReference type="InterPro" id="IPR050807">
    <property type="entry name" value="TransReg_Diox_bact_type"/>
</dbReference>
<evidence type="ECO:0000259" key="2">
    <source>
        <dbReference type="PROSITE" id="PS50943"/>
    </source>
</evidence>
<sequence length="78" mass="8552">MSIAENLKRHREAKNLSQRKLAELAGVPQSLISHIENGEKKNPGVIGIKKLADALGITMEELIESKGDEDEEMGGLDR</sequence>
<dbReference type="OrthoDB" id="21435at10239"/>
<name>A0A1U9WQN6_9CAUD</name>
<dbReference type="GO" id="GO:0003677">
    <property type="term" value="F:DNA binding"/>
    <property type="evidence" value="ECO:0007669"/>
    <property type="project" value="UniProtKB-KW"/>
</dbReference>
<dbReference type="Pfam" id="PF01381">
    <property type="entry name" value="HTH_3"/>
    <property type="match status" value="1"/>
</dbReference>
<keyword evidence="1" id="KW-0238">DNA-binding</keyword>
<feature type="domain" description="HTH cro/C1-type" evidence="2">
    <location>
        <begin position="7"/>
        <end position="62"/>
    </location>
</feature>
<evidence type="ECO:0000313" key="4">
    <source>
        <dbReference type="Proteomes" id="UP000225660"/>
    </source>
</evidence>